<dbReference type="Pfam" id="PF13581">
    <property type="entry name" value="HATPase_c_2"/>
    <property type="match status" value="1"/>
</dbReference>
<evidence type="ECO:0000259" key="3">
    <source>
        <dbReference type="Pfam" id="PF13581"/>
    </source>
</evidence>
<dbReference type="KEGG" id="srn:A4G23_03594"/>
<feature type="domain" description="Histidine kinase/HSP90-like ATPase" evidence="3">
    <location>
        <begin position="27"/>
        <end position="127"/>
    </location>
</feature>
<protein>
    <recommendedName>
        <fullName evidence="3">Histidine kinase/HSP90-like ATPase domain-containing protein</fullName>
    </recommendedName>
</protein>
<dbReference type="PANTHER" id="PTHR35526">
    <property type="entry name" value="ANTI-SIGMA-F FACTOR RSBW-RELATED"/>
    <property type="match status" value="1"/>
</dbReference>
<reference evidence="4 5" key="1">
    <citation type="submission" date="2016-09" db="EMBL/GenBank/DDBJ databases">
        <title>Streptomyces rubrolavendulae MJM4426 Genome sequencing and assembly.</title>
        <authorList>
            <person name="Kim J.-G."/>
        </authorList>
    </citation>
    <scope>NUCLEOTIDE SEQUENCE [LARGE SCALE GENOMIC DNA]</scope>
    <source>
        <strain evidence="4 5">MJM4426</strain>
    </source>
</reference>
<dbReference type="PANTHER" id="PTHR35526:SF3">
    <property type="entry name" value="ANTI-SIGMA-F FACTOR RSBW"/>
    <property type="match status" value="1"/>
</dbReference>
<dbReference type="InterPro" id="IPR003594">
    <property type="entry name" value="HATPase_dom"/>
</dbReference>
<feature type="region of interest" description="Disordered" evidence="2">
    <location>
        <begin position="1"/>
        <end position="20"/>
    </location>
</feature>
<dbReference type="STRING" id="285473.A4G23_03594"/>
<evidence type="ECO:0000256" key="2">
    <source>
        <dbReference type="SAM" id="MobiDB-lite"/>
    </source>
</evidence>
<accession>A0A1D8G5J9</accession>
<dbReference type="PATRIC" id="fig|285473.5.peg.3765"/>
<dbReference type="AlphaFoldDB" id="A0A1D8G5J9"/>
<dbReference type="Gene3D" id="3.30.565.10">
    <property type="entry name" value="Histidine kinase-like ATPase, C-terminal domain"/>
    <property type="match status" value="1"/>
</dbReference>
<keyword evidence="5" id="KW-1185">Reference proteome</keyword>
<dbReference type="InterPro" id="IPR050267">
    <property type="entry name" value="Anti-sigma-factor_SerPK"/>
</dbReference>
<dbReference type="SUPFAM" id="SSF55874">
    <property type="entry name" value="ATPase domain of HSP90 chaperone/DNA topoisomerase II/histidine kinase"/>
    <property type="match status" value="1"/>
</dbReference>
<dbReference type="CDD" id="cd16936">
    <property type="entry name" value="HATPase_RsbW-like"/>
    <property type="match status" value="1"/>
</dbReference>
<evidence type="ECO:0000313" key="5">
    <source>
        <dbReference type="Proteomes" id="UP000095349"/>
    </source>
</evidence>
<proteinExistence type="predicted"/>
<name>A0A1D8G5J9_9ACTN</name>
<dbReference type="EMBL" id="CP017316">
    <property type="protein sequence ID" value="AOT60719.1"/>
    <property type="molecule type" value="Genomic_DNA"/>
</dbReference>
<gene>
    <name evidence="4" type="ORF">A4G23_03594</name>
</gene>
<keyword evidence="1" id="KW-0418">Kinase</keyword>
<organism evidence="4 5">
    <name type="scientific">Streptomyces rubrolavendulae</name>
    <dbReference type="NCBI Taxonomy" id="285473"/>
    <lineage>
        <taxon>Bacteria</taxon>
        <taxon>Bacillati</taxon>
        <taxon>Actinomycetota</taxon>
        <taxon>Actinomycetes</taxon>
        <taxon>Kitasatosporales</taxon>
        <taxon>Streptomycetaceae</taxon>
        <taxon>Streptomyces</taxon>
    </lineage>
</organism>
<keyword evidence="1" id="KW-0723">Serine/threonine-protein kinase</keyword>
<dbReference type="GO" id="GO:0004674">
    <property type="term" value="F:protein serine/threonine kinase activity"/>
    <property type="evidence" value="ECO:0007669"/>
    <property type="project" value="UniProtKB-KW"/>
</dbReference>
<dbReference type="Proteomes" id="UP000095349">
    <property type="component" value="Chromosome"/>
</dbReference>
<dbReference type="RefSeq" id="WP_237282232.1">
    <property type="nucleotide sequence ID" value="NZ_CP017316.1"/>
</dbReference>
<sequence length="151" mass="16326">MNHDFPDLLTRPSSMQMKLPSSRAGARLGRELAAAWLRDHGVHREQAADALQIVAELAANAAVHGRVPGRKFLLVLQLQEDGHVLRIEATDTRAEAVPVPRVPPPDSEHGRGLLIVTALADRWGLTEGPAPRKTVWAELDLGRVSSGSASE</sequence>
<keyword evidence="1" id="KW-0808">Transferase</keyword>
<evidence type="ECO:0000256" key="1">
    <source>
        <dbReference type="ARBA" id="ARBA00022527"/>
    </source>
</evidence>
<evidence type="ECO:0000313" key="4">
    <source>
        <dbReference type="EMBL" id="AOT60719.1"/>
    </source>
</evidence>
<dbReference type="InterPro" id="IPR036890">
    <property type="entry name" value="HATPase_C_sf"/>
</dbReference>